<organism evidence="4 5">
    <name type="scientific">[Clostridium] citroniae WAL-17108</name>
    <dbReference type="NCBI Taxonomy" id="742733"/>
    <lineage>
        <taxon>Bacteria</taxon>
        <taxon>Bacillati</taxon>
        <taxon>Bacillota</taxon>
        <taxon>Clostridia</taxon>
        <taxon>Lachnospirales</taxon>
        <taxon>Lachnospiraceae</taxon>
        <taxon>Enterocloster</taxon>
    </lineage>
</organism>
<evidence type="ECO:0000256" key="1">
    <source>
        <dbReference type="ARBA" id="ARBA00005662"/>
    </source>
</evidence>
<dbReference type="InterPro" id="IPR019079">
    <property type="entry name" value="Capsule_synth_CapA"/>
</dbReference>
<feature type="compositionally biased region" description="Gly residues" evidence="2">
    <location>
        <begin position="64"/>
        <end position="82"/>
    </location>
</feature>
<dbReference type="InterPro" id="IPR029052">
    <property type="entry name" value="Metallo-depent_PP-like"/>
</dbReference>
<dbReference type="PATRIC" id="fig|742733.3.peg.516"/>
<evidence type="ECO:0000259" key="3">
    <source>
        <dbReference type="SMART" id="SM00854"/>
    </source>
</evidence>
<dbReference type="InterPro" id="IPR052169">
    <property type="entry name" value="CW_Biosynth-Accessory"/>
</dbReference>
<evidence type="ECO:0000313" key="5">
    <source>
        <dbReference type="Proteomes" id="UP000003763"/>
    </source>
</evidence>
<protein>
    <recommendedName>
        <fullName evidence="3">Capsule synthesis protein CapA domain-containing protein</fullName>
    </recommendedName>
</protein>
<dbReference type="Gene3D" id="3.60.21.10">
    <property type="match status" value="1"/>
</dbReference>
<dbReference type="PANTHER" id="PTHR33393">
    <property type="entry name" value="POLYGLUTAMINE SYNTHESIS ACCESSORY PROTEIN RV0574C-RELATED"/>
    <property type="match status" value="1"/>
</dbReference>
<feature type="compositionally biased region" description="Low complexity" evidence="2">
    <location>
        <begin position="48"/>
        <end position="63"/>
    </location>
</feature>
<evidence type="ECO:0000256" key="2">
    <source>
        <dbReference type="SAM" id="MobiDB-lite"/>
    </source>
</evidence>
<dbReference type="SUPFAM" id="SSF56300">
    <property type="entry name" value="Metallo-dependent phosphatases"/>
    <property type="match status" value="1"/>
</dbReference>
<dbReference type="RefSeq" id="WP_007858823.1">
    <property type="nucleotide sequence ID" value="NZ_JH376420.1"/>
</dbReference>
<feature type="domain" description="Capsule synthesis protein CapA" evidence="3">
    <location>
        <begin position="123"/>
        <end position="365"/>
    </location>
</feature>
<comment type="caution">
    <text evidence="4">The sequence shown here is derived from an EMBL/GenBank/DDBJ whole genome shotgun (WGS) entry which is preliminary data.</text>
</comment>
<dbReference type="PANTHER" id="PTHR33393:SF13">
    <property type="entry name" value="PGA BIOSYNTHESIS PROTEIN CAPA"/>
    <property type="match status" value="1"/>
</dbReference>
<feature type="region of interest" description="Disordered" evidence="2">
    <location>
        <begin position="44"/>
        <end position="119"/>
    </location>
</feature>
<comment type="similarity">
    <text evidence="1">Belongs to the CapA family.</text>
</comment>
<dbReference type="EMBL" id="ADLJ01000003">
    <property type="protein sequence ID" value="EHF00739.1"/>
    <property type="molecule type" value="Genomic_DNA"/>
</dbReference>
<dbReference type="Pfam" id="PF09587">
    <property type="entry name" value="PGA_cap"/>
    <property type="match status" value="1"/>
</dbReference>
<proteinExistence type="inferred from homology"/>
<name>G5HD35_9FIRM</name>
<dbReference type="AlphaFoldDB" id="G5HD35"/>
<dbReference type="HOGENOM" id="CLU_038823_2_4_9"/>
<reference evidence="4 5" key="1">
    <citation type="submission" date="2011-08" db="EMBL/GenBank/DDBJ databases">
        <title>The Genome Sequence of Clostridium citroniae WAL-17108.</title>
        <authorList>
            <consortium name="The Broad Institute Genome Sequencing Platform"/>
            <person name="Earl A."/>
            <person name="Ward D."/>
            <person name="Feldgarden M."/>
            <person name="Gevers D."/>
            <person name="Finegold S.M."/>
            <person name="Summanen P.H."/>
            <person name="Molitoris D.R."/>
            <person name="Vaisanen M.L."/>
            <person name="Daigneault M."/>
            <person name="Allen-Vercoe E."/>
            <person name="Young S.K."/>
            <person name="Zeng Q."/>
            <person name="Gargeya S."/>
            <person name="Fitzgerald M."/>
            <person name="Haas B."/>
            <person name="Abouelleil A."/>
            <person name="Alvarado L."/>
            <person name="Arachchi H.M."/>
            <person name="Berlin A."/>
            <person name="Brown A."/>
            <person name="Chapman S.B."/>
            <person name="Chen Z."/>
            <person name="Dunbar C."/>
            <person name="Freedman E."/>
            <person name="Gearin G."/>
            <person name="Gellesch M."/>
            <person name="Goldberg J."/>
            <person name="Griggs A."/>
            <person name="Gujja S."/>
            <person name="Heiman D."/>
            <person name="Howarth C."/>
            <person name="Larson L."/>
            <person name="Lui A."/>
            <person name="MacDonald P.J.P."/>
            <person name="Montmayeur A."/>
            <person name="Murphy C."/>
            <person name="Neiman D."/>
            <person name="Pearson M."/>
            <person name="Priest M."/>
            <person name="Roberts A."/>
            <person name="Saif S."/>
            <person name="Shea T."/>
            <person name="Shenoy N."/>
            <person name="Sisk P."/>
            <person name="Stolte C."/>
            <person name="Sykes S."/>
            <person name="Wortman J."/>
            <person name="Nusbaum C."/>
            <person name="Birren B."/>
        </authorList>
    </citation>
    <scope>NUCLEOTIDE SEQUENCE [LARGE SCALE GENOMIC DNA]</scope>
    <source>
        <strain evidence="4 5">WAL-17108</strain>
    </source>
</reference>
<gene>
    <name evidence="4" type="ORF">HMPREF9469_00497</name>
</gene>
<dbReference type="Proteomes" id="UP000003763">
    <property type="component" value="Unassembled WGS sequence"/>
</dbReference>
<sequence length="429" mass="45575">MRRSWILAVVLVLGVLLSGITGYLIWHTVHNSYVKAEVMDGGPGASGNAGPADGSGQDSAGLHGNQGAGGQGEGSRGIGGPEGFQDGRQDAGQGVEGLDNGGEEGSMTEDGGADPEPKDSTIRFVFAGDILLSDHVLAAYNKTGTIGSVVDQGLRDVIDGSDVFMANQEFPFSNRGSAAADKQFTFRLPPEKVSLLKEMGIDIVTLANNHALDFGTDALLDTCDTLDEAGIYRVGAGANLEEARKPVIMEIKGKTIGFLGASRVIPVGSWNATATSPGMLTTYDPTMLLEDIKSAKETCDFVIVYVHWGIERDEYPQDYQRTMGKQYIDAGADMVIGSHPHVLQGMEYYNGKPIVYSLGNFVFGSSIPKTALLTADWDGENLSLVFVPGTSSGGYTRPLTGEDEKQAFYQYLTGLSYGVVIDGEGCRQE</sequence>
<dbReference type="CDD" id="cd07381">
    <property type="entry name" value="MPP_CapA"/>
    <property type="match status" value="1"/>
</dbReference>
<evidence type="ECO:0000313" key="4">
    <source>
        <dbReference type="EMBL" id="EHF00739.1"/>
    </source>
</evidence>
<dbReference type="eggNOG" id="COG2843">
    <property type="taxonomic scope" value="Bacteria"/>
</dbReference>
<accession>G5HD35</accession>
<dbReference type="SMART" id="SM00854">
    <property type="entry name" value="PGA_cap"/>
    <property type="match status" value="1"/>
</dbReference>